<dbReference type="EMBL" id="VJMJ01000310">
    <property type="protein sequence ID" value="KAF0723303.1"/>
    <property type="molecule type" value="Genomic_DNA"/>
</dbReference>
<gene>
    <name evidence="3" type="ORF">Ae201684_017744</name>
</gene>
<accession>A0A6G0W900</accession>
<dbReference type="AlphaFoldDB" id="A0A6G0W900"/>
<evidence type="ECO:0000259" key="2">
    <source>
        <dbReference type="PROSITE" id="PS50038"/>
    </source>
</evidence>
<name>A0A6G0W900_9STRA</name>
<reference evidence="3 4" key="1">
    <citation type="submission" date="2019-07" db="EMBL/GenBank/DDBJ databases">
        <title>Genomics analysis of Aphanomyces spp. identifies a new class of oomycete effector associated with host adaptation.</title>
        <authorList>
            <person name="Gaulin E."/>
        </authorList>
    </citation>
    <scope>NUCLEOTIDE SEQUENCE [LARGE SCALE GENOMIC DNA]</scope>
    <source>
        <strain evidence="3 4">ATCC 201684</strain>
    </source>
</reference>
<keyword evidence="4" id="KW-1185">Reference proteome</keyword>
<evidence type="ECO:0000313" key="3">
    <source>
        <dbReference type="EMBL" id="KAF0723303.1"/>
    </source>
</evidence>
<dbReference type="InterPro" id="IPR036790">
    <property type="entry name" value="Frizzled_dom_sf"/>
</dbReference>
<dbReference type="Proteomes" id="UP000481153">
    <property type="component" value="Unassembled WGS sequence"/>
</dbReference>
<proteinExistence type="predicted"/>
<organism evidence="3 4">
    <name type="scientific">Aphanomyces euteiches</name>
    <dbReference type="NCBI Taxonomy" id="100861"/>
    <lineage>
        <taxon>Eukaryota</taxon>
        <taxon>Sar</taxon>
        <taxon>Stramenopiles</taxon>
        <taxon>Oomycota</taxon>
        <taxon>Saprolegniomycetes</taxon>
        <taxon>Saprolegniales</taxon>
        <taxon>Verrucalvaceae</taxon>
        <taxon>Aphanomyces</taxon>
    </lineage>
</organism>
<feature type="domain" description="FZ" evidence="2">
    <location>
        <begin position="81"/>
        <end position="196"/>
    </location>
</feature>
<dbReference type="PROSITE" id="PS50038">
    <property type="entry name" value="FZ"/>
    <property type="match status" value="1"/>
</dbReference>
<dbReference type="Gene3D" id="1.10.2000.10">
    <property type="entry name" value="Frizzled cysteine-rich domain"/>
    <property type="match status" value="1"/>
</dbReference>
<dbReference type="SUPFAM" id="SSF63501">
    <property type="entry name" value="Frizzled cysteine-rich domain"/>
    <property type="match status" value="1"/>
</dbReference>
<protein>
    <recommendedName>
        <fullName evidence="2">FZ domain-containing protein</fullName>
    </recommendedName>
</protein>
<dbReference type="VEuPathDB" id="FungiDB:AeMF1_020040"/>
<evidence type="ECO:0000256" key="1">
    <source>
        <dbReference type="ARBA" id="ARBA00023157"/>
    </source>
</evidence>
<dbReference type="InterPro" id="IPR020067">
    <property type="entry name" value="Frizzled_dom"/>
</dbReference>
<sequence>MTMPTTEFASPITSMFSASVLINFVCSSNQTLNCTGINHVDVVGIVLKMLFGVLVLLGATWGCRIFGSDTGECTEQAEFLQYMPFCGPLLPYTTCVPRAQTLWYNHSVKSKDLFLAQMYNKLVIQRQLYEADASLNSQGVDEWGNKGEIVPRYTENKDCQDALKNYMCWLNFPRCDNAGRSLIMCRSVCENFFKACMQHKDLWRCGDPQYVNGYSAEISTTVNQAGELQYFRYPFPGSPFRDNEFTSDKLEALVVCTPSLLNGVNERQGFPFLLLALITLSTLNTY</sequence>
<comment type="caution">
    <text evidence="3">The sequence shown here is derived from an EMBL/GenBank/DDBJ whole genome shotgun (WGS) entry which is preliminary data.</text>
</comment>
<keyword evidence="1" id="KW-1015">Disulfide bond</keyword>
<evidence type="ECO:0000313" key="4">
    <source>
        <dbReference type="Proteomes" id="UP000481153"/>
    </source>
</evidence>